<evidence type="ECO:0008006" key="5">
    <source>
        <dbReference type="Google" id="ProtNLM"/>
    </source>
</evidence>
<evidence type="ECO:0000313" key="3">
    <source>
        <dbReference type="Proteomes" id="UP000305730"/>
    </source>
</evidence>
<dbReference type="PROSITE" id="PS51257">
    <property type="entry name" value="PROKAR_LIPOPROTEIN"/>
    <property type="match status" value="1"/>
</dbReference>
<evidence type="ECO:0000313" key="4">
    <source>
        <dbReference type="Proteomes" id="UP000307706"/>
    </source>
</evidence>
<dbReference type="EMBL" id="PNCK01000032">
    <property type="protein sequence ID" value="TMP43160.1"/>
    <property type="molecule type" value="Genomic_DNA"/>
</dbReference>
<sequence>MKLLSIPLLLLLTACNSSPELISKDRCGTEDWKSLGYKTALNKKSVKEFDSVKLICGQKVAANVQELFVDGYSDGLIKYCTYETGFNTGKQGLALGKFCPPELQKNMMLGYRRGKQLRDQNQLYIEEEKRISQGLTTQNGLGNQ</sequence>
<name>A0A5S3XTC2_9GAMM</name>
<reference evidence="2 4" key="1">
    <citation type="submission" date="2017-12" db="EMBL/GenBank/DDBJ databases">
        <authorList>
            <person name="Paulsen S."/>
            <person name="Gram L.K."/>
        </authorList>
    </citation>
    <scope>NUCLEOTIDE SEQUENCE [LARGE SCALE GENOMIC DNA]</scope>
    <source>
        <strain evidence="2 4">S2231</strain>
        <strain evidence="1">S2233</strain>
    </source>
</reference>
<reference evidence="2" key="3">
    <citation type="submission" date="2019-09" db="EMBL/GenBank/DDBJ databases">
        <title>Co-occurence of chitin degradation, pigmentation and bioactivity in marine Pseudoalteromonas.</title>
        <authorList>
            <person name="Sonnenschein E.C."/>
            <person name="Bech P.K."/>
        </authorList>
    </citation>
    <scope>NUCLEOTIDE SEQUENCE</scope>
    <source>
        <strain evidence="2">S2231</strain>
    </source>
</reference>
<keyword evidence="3" id="KW-1185">Reference proteome</keyword>
<organism evidence="2 4">
    <name type="scientific">Pseudoalteromonas citrea</name>
    <dbReference type="NCBI Taxonomy" id="43655"/>
    <lineage>
        <taxon>Bacteria</taxon>
        <taxon>Pseudomonadati</taxon>
        <taxon>Pseudomonadota</taxon>
        <taxon>Gammaproteobacteria</taxon>
        <taxon>Alteromonadales</taxon>
        <taxon>Pseudoalteromonadaceae</taxon>
        <taxon>Pseudoalteromonas</taxon>
    </lineage>
</organism>
<evidence type="ECO:0000313" key="1">
    <source>
        <dbReference type="EMBL" id="TMP43160.1"/>
    </source>
</evidence>
<proteinExistence type="predicted"/>
<dbReference type="Proteomes" id="UP000305730">
    <property type="component" value="Unassembled WGS sequence"/>
</dbReference>
<dbReference type="OrthoDB" id="5704626at2"/>
<comment type="caution">
    <text evidence="2">The sequence shown here is derived from an EMBL/GenBank/DDBJ whole genome shotgun (WGS) entry which is preliminary data.</text>
</comment>
<reference evidence="3 4" key="2">
    <citation type="submission" date="2019-06" db="EMBL/GenBank/DDBJ databases">
        <title>Co-occurence of chitin degradation, pigmentation and bioactivity in marine Pseudoalteromonas.</title>
        <authorList>
            <person name="Sonnenschein E.C."/>
            <person name="Bech P.K."/>
        </authorList>
    </citation>
    <scope>NUCLEOTIDE SEQUENCE [LARGE SCALE GENOMIC DNA]</scope>
    <source>
        <strain evidence="4">S2231</strain>
        <strain evidence="1 3">S2233</strain>
    </source>
</reference>
<dbReference type="Proteomes" id="UP000307706">
    <property type="component" value="Unassembled WGS sequence"/>
</dbReference>
<dbReference type="RefSeq" id="WP_138596838.1">
    <property type="nucleotide sequence ID" value="NZ_PNCK01000032.1"/>
</dbReference>
<accession>A0A5S3XTC2</accession>
<protein>
    <recommendedName>
        <fullName evidence="5">DUF2799 domain-containing protein</fullName>
    </recommendedName>
</protein>
<dbReference type="Pfam" id="PF10973">
    <property type="entry name" value="DUF2799"/>
    <property type="match status" value="1"/>
</dbReference>
<dbReference type="AlphaFoldDB" id="A0A5S3XTC2"/>
<dbReference type="EMBL" id="PNCL01000015">
    <property type="protein sequence ID" value="TMP61701.1"/>
    <property type="molecule type" value="Genomic_DNA"/>
</dbReference>
<dbReference type="InterPro" id="IPR021242">
    <property type="entry name" value="DUF2799"/>
</dbReference>
<gene>
    <name evidence="2" type="ORF">CWB96_03390</name>
    <name evidence="1" type="ORF">CWB97_09775</name>
</gene>
<evidence type="ECO:0000313" key="2">
    <source>
        <dbReference type="EMBL" id="TMP61701.1"/>
    </source>
</evidence>